<dbReference type="SUPFAM" id="SSF88802">
    <property type="entry name" value="Pre-PUA domain"/>
    <property type="match status" value="1"/>
</dbReference>
<dbReference type="PROSITE" id="PS50890">
    <property type="entry name" value="PUA"/>
    <property type="match status" value="1"/>
</dbReference>
<keyword evidence="4" id="KW-1185">Reference proteome</keyword>
<sequence>MKTRDPYLIRRALSIIGYEYGHKVVERLSGGDLMVEYNVALNRIRQLYYNGELAFTIRASDGYLLPTILGAEFIDSHAIVKSDAVPFIMKGRNVPKSMVIKIVNARAGMDIAVRDETGSLVAVGRLLISPDELKGIGRGFIIRIRQHRGNRELVDAGN</sequence>
<dbReference type="InterPro" id="IPR029402">
    <property type="entry name" value="TGT_C2"/>
</dbReference>
<name>A0A830GVG4_9CREN</name>
<dbReference type="Gene3D" id="2.30.130.10">
    <property type="entry name" value="PUA domain"/>
    <property type="match status" value="1"/>
</dbReference>
<protein>
    <submittedName>
        <fullName evidence="3">PUA domain-containing protein</fullName>
    </submittedName>
</protein>
<dbReference type="OrthoDB" id="7576at2157"/>
<reference evidence="3" key="1">
    <citation type="journal article" date="2014" name="Int. J. Syst. Evol. Microbiol.">
        <title>Complete genome sequence of Corynebacterium casei LMG S-19264T (=DSM 44701T), isolated from a smear-ripened cheese.</title>
        <authorList>
            <consortium name="US DOE Joint Genome Institute (JGI-PGF)"/>
            <person name="Walter F."/>
            <person name="Albersmeier A."/>
            <person name="Kalinowski J."/>
            <person name="Ruckert C."/>
        </authorList>
    </citation>
    <scope>NUCLEOTIDE SEQUENCE</scope>
    <source>
        <strain evidence="3">JCM 10088</strain>
    </source>
</reference>
<dbReference type="SUPFAM" id="SSF88697">
    <property type="entry name" value="PUA domain-like"/>
    <property type="match status" value="1"/>
</dbReference>
<comment type="caution">
    <text evidence="3">The sequence shown here is derived from an EMBL/GenBank/DDBJ whole genome shotgun (WGS) entry which is preliminary data.</text>
</comment>
<dbReference type="AlphaFoldDB" id="A0A830GVG4"/>
<dbReference type="InterPro" id="IPR036974">
    <property type="entry name" value="PUA_sf"/>
</dbReference>
<gene>
    <name evidence="3" type="ORF">GCM10007981_08270</name>
</gene>
<dbReference type="InterPro" id="IPR002478">
    <property type="entry name" value="PUA"/>
</dbReference>
<accession>A0A830GVG4</accession>
<evidence type="ECO:0000313" key="3">
    <source>
        <dbReference type="EMBL" id="GGP20390.1"/>
    </source>
</evidence>
<evidence type="ECO:0000259" key="2">
    <source>
        <dbReference type="Pfam" id="PF14810"/>
    </source>
</evidence>
<dbReference type="Pfam" id="PF01472">
    <property type="entry name" value="PUA"/>
    <property type="match status" value="1"/>
</dbReference>
<organism evidence="3 4">
    <name type="scientific">Thermocladium modestius</name>
    <dbReference type="NCBI Taxonomy" id="62609"/>
    <lineage>
        <taxon>Archaea</taxon>
        <taxon>Thermoproteota</taxon>
        <taxon>Thermoprotei</taxon>
        <taxon>Thermoproteales</taxon>
        <taxon>Thermoproteaceae</taxon>
        <taxon>Thermocladium</taxon>
    </lineage>
</organism>
<reference evidence="3" key="2">
    <citation type="submission" date="2020-09" db="EMBL/GenBank/DDBJ databases">
        <authorList>
            <person name="Sun Q."/>
            <person name="Ohkuma M."/>
        </authorList>
    </citation>
    <scope>NUCLEOTIDE SEQUENCE</scope>
    <source>
        <strain evidence="3">JCM 10088</strain>
    </source>
</reference>
<feature type="domain" description="PUA" evidence="1">
    <location>
        <begin position="79"/>
        <end position="147"/>
    </location>
</feature>
<evidence type="ECO:0000259" key="1">
    <source>
        <dbReference type="Pfam" id="PF01472"/>
    </source>
</evidence>
<dbReference type="EMBL" id="BMNL01000002">
    <property type="protein sequence ID" value="GGP20390.1"/>
    <property type="molecule type" value="Genomic_DNA"/>
</dbReference>
<dbReference type="Gene3D" id="3.10.450.90">
    <property type="entry name" value="ArcTGT, C2 domain"/>
    <property type="match status" value="1"/>
</dbReference>
<dbReference type="Proteomes" id="UP000610960">
    <property type="component" value="Unassembled WGS sequence"/>
</dbReference>
<feature type="domain" description="tRNA-guanine transglycosylase patch-forming" evidence="2">
    <location>
        <begin position="11"/>
        <end position="76"/>
    </location>
</feature>
<proteinExistence type="predicted"/>
<dbReference type="RefSeq" id="WP_188596170.1">
    <property type="nucleotide sequence ID" value="NZ_BMNL01000002.1"/>
</dbReference>
<dbReference type="InterPro" id="IPR015947">
    <property type="entry name" value="PUA-like_sf"/>
</dbReference>
<dbReference type="InterPro" id="IPR038250">
    <property type="entry name" value="TGT_C2_sf"/>
</dbReference>
<dbReference type="Pfam" id="PF14810">
    <property type="entry name" value="TGT_C2"/>
    <property type="match status" value="1"/>
</dbReference>
<dbReference type="GO" id="GO:0003723">
    <property type="term" value="F:RNA binding"/>
    <property type="evidence" value="ECO:0007669"/>
    <property type="project" value="InterPro"/>
</dbReference>
<evidence type="ECO:0000313" key="4">
    <source>
        <dbReference type="Proteomes" id="UP000610960"/>
    </source>
</evidence>